<dbReference type="PROSITE" id="PS50137">
    <property type="entry name" value="DS_RBD"/>
    <property type="match status" value="5"/>
</dbReference>
<dbReference type="SUPFAM" id="SSF54768">
    <property type="entry name" value="dsRNA-binding domain-like"/>
    <property type="match status" value="5"/>
</dbReference>
<dbReference type="InterPro" id="IPR044464">
    <property type="entry name" value="STAU2_DSRM_2"/>
</dbReference>
<dbReference type="OrthoDB" id="10037267at2759"/>
<feature type="region of interest" description="Disordered" evidence="4">
    <location>
        <begin position="678"/>
        <end position="727"/>
    </location>
</feature>
<dbReference type="Pfam" id="PF16482">
    <property type="entry name" value="Staufen_C"/>
    <property type="match status" value="1"/>
</dbReference>
<reference evidence="7" key="1">
    <citation type="submission" date="2025-08" db="UniProtKB">
        <authorList>
            <consortium name="RefSeq"/>
        </authorList>
    </citation>
    <scope>IDENTIFICATION</scope>
    <source>
        <tissue evidence="7">Gonad</tissue>
    </source>
</reference>
<dbReference type="RefSeq" id="XP_019641684.1">
    <property type="nucleotide sequence ID" value="XM_019786125.1"/>
</dbReference>
<dbReference type="GO" id="GO:0003729">
    <property type="term" value="F:mRNA binding"/>
    <property type="evidence" value="ECO:0007669"/>
    <property type="project" value="TreeGrafter"/>
</dbReference>
<proteinExistence type="predicted"/>
<feature type="domain" description="DRBM" evidence="5">
    <location>
        <begin position="282"/>
        <end position="349"/>
    </location>
</feature>
<evidence type="ECO:0000313" key="6">
    <source>
        <dbReference type="Proteomes" id="UP000515135"/>
    </source>
</evidence>
<dbReference type="FunFam" id="3.30.160.20:FF:000013">
    <property type="entry name" value="double-stranded RNA-binding protein Staufen homolog 2 isoform X3"/>
    <property type="match status" value="1"/>
</dbReference>
<evidence type="ECO:0000256" key="4">
    <source>
        <dbReference type="SAM" id="MobiDB-lite"/>
    </source>
</evidence>
<accession>A0A6P5A5Y8</accession>
<dbReference type="AlphaFoldDB" id="A0A6P5A5Y8"/>
<dbReference type="Proteomes" id="UP000515135">
    <property type="component" value="Unplaced"/>
</dbReference>
<dbReference type="GO" id="GO:0007281">
    <property type="term" value="P:germ cell development"/>
    <property type="evidence" value="ECO:0007669"/>
    <property type="project" value="TreeGrafter"/>
</dbReference>
<sequence length="727" mass="77750">MSQLPQTSSPTVPGAPPAGAPPAQGGMNPTPGIITPTQGAAGVSPAVTGSTLANGTVVTAHPAAPSNMANPKEKTPMCLINELARYNKIQPQYKLITETGPAHQKTFTISLTLSDKTWTAEGSSLKKAQHAAASKALDTCNLPWPKPKPPRNQEITEGDVPVGSITPTVELNGLAMRRGEPAIYRPIDPKPTIPPQYRPNYNFRGIYNQRYHYPTPKTFYVSLTIGNREFIGEGRTRQQARHNAAAKALKVLKDEPIPETAEPVQPAADVLANEKAENLLKPEITLVYEIARKRNMSVSFEVIKESGPPHMKTFVTSCKVGDFVAEGEGNGKKVSKKRAAQKVLEQLKVLPLLHDDGGSRQTKRYNKKRPKSLIKVGLNSWIEADMNELNQTNPDYGQGINPVSRLIQIQQARKEKEPEFSLLAERGLPRRREFVMQVTVKDKVCTGIGPNKKLAKRSAAEAMLQLLGYRNALSNVQPGKPALKTGDGAGDGPGNVNGRKVKFVDQPAEAKDGHGDGPSILSRQLAPGLLPMPQEMVRSTGGNGMGLQGVTIPQRGLNRAPGAPLSPRNPQLTSAAIAKELLTIGNSPTAEAMVQSGVTGMPQGQQVPPKQQLAYLAKVQGFRVDFTDFPKGNKSEYLSLVSLSSNPPLVSHGAGPTVEAAHDQAALNALKSLMDMGLDRVDGEGGGDKAEGVKEEPPSAVSEHKQANSADTDLGGSLEPVGNTESK</sequence>
<dbReference type="FunFam" id="3.30.160.20:FF:000024">
    <property type="entry name" value="double-stranded RNA-binding protein Staufen homolog 1 isoform X1"/>
    <property type="match status" value="1"/>
</dbReference>
<dbReference type="InterPro" id="IPR051740">
    <property type="entry name" value="DRBM-containing_protein"/>
</dbReference>
<evidence type="ECO:0000259" key="5">
    <source>
        <dbReference type="PROSITE" id="PS50137"/>
    </source>
</evidence>
<evidence type="ECO:0000256" key="3">
    <source>
        <dbReference type="PROSITE-ProRule" id="PRU00266"/>
    </source>
</evidence>
<organism evidence="6 7">
    <name type="scientific">Branchiostoma belcheri</name>
    <name type="common">Amphioxus</name>
    <dbReference type="NCBI Taxonomy" id="7741"/>
    <lineage>
        <taxon>Eukaryota</taxon>
        <taxon>Metazoa</taxon>
        <taxon>Chordata</taxon>
        <taxon>Cephalochordata</taxon>
        <taxon>Leptocardii</taxon>
        <taxon>Amphioxiformes</taxon>
        <taxon>Branchiostomatidae</taxon>
        <taxon>Branchiostoma</taxon>
    </lineage>
</organism>
<feature type="compositionally biased region" description="Basic and acidic residues" evidence="4">
    <location>
        <begin position="678"/>
        <end position="706"/>
    </location>
</feature>
<dbReference type="GO" id="GO:0035418">
    <property type="term" value="P:protein localization to synapse"/>
    <property type="evidence" value="ECO:0007669"/>
    <property type="project" value="TreeGrafter"/>
</dbReference>
<dbReference type="KEGG" id="bbel:109483130"/>
<dbReference type="GO" id="GO:0005886">
    <property type="term" value="C:plasma membrane"/>
    <property type="evidence" value="ECO:0007669"/>
    <property type="project" value="TreeGrafter"/>
</dbReference>
<dbReference type="GO" id="GO:0008298">
    <property type="term" value="P:intracellular mRNA localization"/>
    <property type="evidence" value="ECO:0007669"/>
    <property type="project" value="TreeGrafter"/>
</dbReference>
<dbReference type="GO" id="GO:0010494">
    <property type="term" value="C:cytoplasmic stress granule"/>
    <property type="evidence" value="ECO:0007669"/>
    <property type="project" value="TreeGrafter"/>
</dbReference>
<dbReference type="Pfam" id="PF00035">
    <property type="entry name" value="dsrm"/>
    <property type="match status" value="4"/>
</dbReference>
<evidence type="ECO:0000256" key="2">
    <source>
        <dbReference type="ARBA" id="ARBA00022884"/>
    </source>
</evidence>
<name>A0A6P5A5Y8_BRABE</name>
<keyword evidence="2 3" id="KW-0694">RNA-binding</keyword>
<dbReference type="InterPro" id="IPR032478">
    <property type="entry name" value="Staufen_C"/>
</dbReference>
<feature type="region of interest" description="Disordered" evidence="4">
    <location>
        <begin position="139"/>
        <end position="163"/>
    </location>
</feature>
<feature type="domain" description="DRBM" evidence="5">
    <location>
        <begin position="401"/>
        <end position="469"/>
    </location>
</feature>
<protein>
    <submittedName>
        <fullName evidence="7">Double-stranded RNA-binding protein Staufen homolog 2-like isoform X1</fullName>
    </submittedName>
</protein>
<dbReference type="GO" id="GO:0032839">
    <property type="term" value="C:dendrite cytoplasm"/>
    <property type="evidence" value="ECO:0007669"/>
    <property type="project" value="GOC"/>
</dbReference>
<dbReference type="GeneID" id="109483130"/>
<keyword evidence="6" id="KW-1185">Reference proteome</keyword>
<dbReference type="CDD" id="cd19861">
    <property type="entry name" value="DSRM_STAU_rpt5"/>
    <property type="match status" value="1"/>
</dbReference>
<feature type="compositionally biased region" description="Polar residues" evidence="4">
    <location>
        <begin position="1"/>
        <end position="11"/>
    </location>
</feature>
<dbReference type="CDD" id="cd19860">
    <property type="entry name" value="DSRM_STAU_rpt4"/>
    <property type="match status" value="1"/>
</dbReference>
<evidence type="ECO:0000313" key="7">
    <source>
        <dbReference type="RefSeq" id="XP_019641684.1"/>
    </source>
</evidence>
<feature type="domain" description="DRBM" evidence="5">
    <location>
        <begin position="166"/>
        <end position="254"/>
    </location>
</feature>
<dbReference type="CDD" id="cd19882">
    <property type="entry name" value="DSRM_STAU2_rpt2"/>
    <property type="match status" value="1"/>
</dbReference>
<dbReference type="Gene3D" id="3.30.160.20">
    <property type="match status" value="5"/>
</dbReference>
<dbReference type="GO" id="GO:0098964">
    <property type="term" value="P:anterograde dendritic transport of messenger ribonucleoprotein complex"/>
    <property type="evidence" value="ECO:0007669"/>
    <property type="project" value="TreeGrafter"/>
</dbReference>
<dbReference type="GO" id="GO:0043025">
    <property type="term" value="C:neuronal cell body"/>
    <property type="evidence" value="ECO:0007669"/>
    <property type="project" value="TreeGrafter"/>
</dbReference>
<dbReference type="InterPro" id="IPR014720">
    <property type="entry name" value="dsRBD_dom"/>
</dbReference>
<dbReference type="SMART" id="SM00358">
    <property type="entry name" value="DSRM"/>
    <property type="match status" value="5"/>
</dbReference>
<dbReference type="GO" id="GO:0003725">
    <property type="term" value="F:double-stranded RNA binding"/>
    <property type="evidence" value="ECO:0007669"/>
    <property type="project" value="TreeGrafter"/>
</dbReference>
<dbReference type="PANTHER" id="PTHR46054:SF3">
    <property type="entry name" value="MATERNAL EFFECT PROTEIN STAUFEN"/>
    <property type="match status" value="1"/>
</dbReference>
<dbReference type="CDD" id="cd19859">
    <property type="entry name" value="DSRM_STAU_rpt3"/>
    <property type="match status" value="1"/>
</dbReference>
<feature type="domain" description="DRBM" evidence="5">
    <location>
        <begin position="75"/>
        <end position="142"/>
    </location>
</feature>
<evidence type="ECO:0000256" key="1">
    <source>
        <dbReference type="ARBA" id="ARBA00022737"/>
    </source>
</evidence>
<feature type="domain" description="DRBM" evidence="5">
    <location>
        <begin position="608"/>
        <end position="675"/>
    </location>
</feature>
<dbReference type="FunFam" id="3.30.160.20:FF:000007">
    <property type="entry name" value="Double-stranded RNA-binding protein Staufen homolog 1"/>
    <property type="match status" value="1"/>
</dbReference>
<feature type="region of interest" description="Disordered" evidence="4">
    <location>
        <begin position="1"/>
        <end position="47"/>
    </location>
</feature>
<dbReference type="PANTHER" id="PTHR46054">
    <property type="entry name" value="MATERNAL EFFECT PROTEIN STAUFEN"/>
    <property type="match status" value="1"/>
</dbReference>
<gene>
    <name evidence="7" type="primary">LOC109483130</name>
</gene>
<keyword evidence="1" id="KW-0677">Repeat</keyword>